<dbReference type="InterPro" id="IPR045136">
    <property type="entry name" value="Iah1-like"/>
</dbReference>
<feature type="chain" id="PRO_5009907728" evidence="1">
    <location>
        <begin position="21"/>
        <end position="215"/>
    </location>
</feature>
<dbReference type="Pfam" id="PF13472">
    <property type="entry name" value="Lipase_GDSL_2"/>
    <property type="match status" value="1"/>
</dbReference>
<dbReference type="STRING" id="1346286.SAMN05444362_101589"/>
<reference evidence="4" key="1">
    <citation type="submission" date="2016-11" db="EMBL/GenBank/DDBJ databases">
        <authorList>
            <person name="Varghese N."/>
            <person name="Submissions S."/>
        </authorList>
    </citation>
    <scope>NUCLEOTIDE SEQUENCE [LARGE SCALE GENOMIC DNA]</scope>
    <source>
        <strain evidence="4">DSM 27370</strain>
    </source>
</reference>
<proteinExistence type="predicted"/>
<dbReference type="PANTHER" id="PTHR14209">
    <property type="entry name" value="ISOAMYL ACETATE-HYDROLYZING ESTERASE 1"/>
    <property type="match status" value="1"/>
</dbReference>
<dbReference type="AlphaFoldDB" id="A0A1M4UFJ6"/>
<name>A0A1M4UFJ6_9BACT</name>
<dbReference type="SUPFAM" id="SSF52266">
    <property type="entry name" value="SGNH hydrolase"/>
    <property type="match status" value="1"/>
</dbReference>
<dbReference type="Gene3D" id="3.40.50.1110">
    <property type="entry name" value="SGNH hydrolase"/>
    <property type="match status" value="1"/>
</dbReference>
<evidence type="ECO:0000256" key="1">
    <source>
        <dbReference type="SAM" id="SignalP"/>
    </source>
</evidence>
<keyword evidence="4" id="KW-1185">Reference proteome</keyword>
<protein>
    <submittedName>
        <fullName evidence="3">Lysophospholipase L1</fullName>
    </submittedName>
</protein>
<evidence type="ECO:0000259" key="2">
    <source>
        <dbReference type="Pfam" id="PF13472"/>
    </source>
</evidence>
<gene>
    <name evidence="3" type="ORF">SAMN05444362_101589</name>
</gene>
<feature type="signal peptide" evidence="1">
    <location>
        <begin position="1"/>
        <end position="20"/>
    </location>
</feature>
<organism evidence="3 4">
    <name type="scientific">Dysgonomonas macrotermitis</name>
    <dbReference type="NCBI Taxonomy" id="1346286"/>
    <lineage>
        <taxon>Bacteria</taxon>
        <taxon>Pseudomonadati</taxon>
        <taxon>Bacteroidota</taxon>
        <taxon>Bacteroidia</taxon>
        <taxon>Bacteroidales</taxon>
        <taxon>Dysgonomonadaceae</taxon>
        <taxon>Dysgonomonas</taxon>
    </lineage>
</organism>
<dbReference type="EMBL" id="FQUC01000001">
    <property type="protein sequence ID" value="SHE55562.1"/>
    <property type="molecule type" value="Genomic_DNA"/>
</dbReference>
<dbReference type="InterPro" id="IPR013830">
    <property type="entry name" value="SGNH_hydro"/>
</dbReference>
<sequence length="215" mass="24272">MKKFCLLFIFSLLISAPTFAQDVIRVACVGNSITFGAGIKDRDKHSYPSVLGQMLGDGYDVRNFGVSARTMLNNGDHPYMKEQQYQDALAFNPDIVVIKLGTNDSKPQNWVHKNEYKHDTEILVNSFKNLPSHPQIYLCYPAKSYSLKWGINDSIIVNDIIPYLTEVAEECGAKIINLHTPTSNMKENFPDEIHPNEAGAKILAKEVYYAIIRKD</sequence>
<evidence type="ECO:0000313" key="3">
    <source>
        <dbReference type="EMBL" id="SHE55562.1"/>
    </source>
</evidence>
<dbReference type="OrthoDB" id="9796689at2"/>
<feature type="domain" description="SGNH hydrolase-type esterase" evidence="2">
    <location>
        <begin position="28"/>
        <end position="201"/>
    </location>
</feature>
<dbReference type="InterPro" id="IPR036514">
    <property type="entry name" value="SGNH_hydro_sf"/>
</dbReference>
<dbReference type="PANTHER" id="PTHR14209:SF19">
    <property type="entry name" value="ISOAMYL ACETATE-HYDROLYZING ESTERASE 1 HOMOLOG"/>
    <property type="match status" value="1"/>
</dbReference>
<accession>A0A1M4UFJ6</accession>
<keyword evidence="1" id="KW-0732">Signal</keyword>
<dbReference type="Proteomes" id="UP000184480">
    <property type="component" value="Unassembled WGS sequence"/>
</dbReference>
<evidence type="ECO:0000313" key="4">
    <source>
        <dbReference type="Proteomes" id="UP000184480"/>
    </source>
</evidence>
<dbReference type="GO" id="GO:0016788">
    <property type="term" value="F:hydrolase activity, acting on ester bonds"/>
    <property type="evidence" value="ECO:0007669"/>
    <property type="project" value="UniProtKB-ARBA"/>
</dbReference>
<dbReference type="RefSeq" id="WP_062175654.1">
    <property type="nucleotide sequence ID" value="NZ_BBXL01000001.1"/>
</dbReference>